<feature type="domain" description="Metallo-beta-lactamase" evidence="1">
    <location>
        <begin position="20"/>
        <end position="123"/>
    </location>
</feature>
<evidence type="ECO:0000313" key="2">
    <source>
        <dbReference type="EMBL" id="SMC82572.1"/>
    </source>
</evidence>
<dbReference type="SUPFAM" id="SSF56281">
    <property type="entry name" value="Metallo-hydrolase/oxidoreductase"/>
    <property type="match status" value="1"/>
</dbReference>
<evidence type="ECO:0000313" key="3">
    <source>
        <dbReference type="Proteomes" id="UP000192790"/>
    </source>
</evidence>
<keyword evidence="3" id="KW-1185">Reference proteome</keyword>
<sequence length="282" mass="31724">MKISALVENCAPGNLESEHGLSLYIEYRGRRYLLDTGAHGAFLRNALKLGVPLEDVDTAIISHDHYDHIGGMDDFFSVNHKAKVYIRKEAQNGQYYAEDGDSARYIGQRKGIFEEFPDRFRFVEGKVSLDPGVWLVPDGEEDPRYAGHSRNLLEELDGKLVPDRYLHEQSLVMENGDSLVLFNSCSHRGIANITTNALREFPGKRITHVFGGFHMMRTDQANGTHLMNCTPEYVKAVCGRLIELGVNQVYTGHCTGLAAFEELKKNLGDRLHYFQTGDTAEI</sequence>
<dbReference type="InterPro" id="IPR001279">
    <property type="entry name" value="Metallo-B-lactamas"/>
</dbReference>
<dbReference type="Pfam" id="PF00753">
    <property type="entry name" value="Lactamase_B"/>
    <property type="match status" value="1"/>
</dbReference>
<dbReference type="PANTHER" id="PTHR13754">
    <property type="entry name" value="METALLO-BETA-LACTAMASE SUPERFAMILY PROTEIN"/>
    <property type="match status" value="1"/>
</dbReference>
<proteinExistence type="predicted"/>
<dbReference type="InterPro" id="IPR036866">
    <property type="entry name" value="RibonucZ/Hydroxyglut_hydro"/>
</dbReference>
<dbReference type="Gene3D" id="3.60.15.10">
    <property type="entry name" value="Ribonuclease Z/Hydroxyacylglutathione hydrolase-like"/>
    <property type="match status" value="1"/>
</dbReference>
<accession>A0A1W2CCH2</accession>
<dbReference type="EMBL" id="FWXW01000009">
    <property type="protein sequence ID" value="SMC82572.1"/>
    <property type="molecule type" value="Genomic_DNA"/>
</dbReference>
<dbReference type="AlphaFoldDB" id="A0A1W2CCH2"/>
<dbReference type="InterPro" id="IPR041712">
    <property type="entry name" value="DHPS-like_MBL-fold"/>
</dbReference>
<evidence type="ECO:0000259" key="1">
    <source>
        <dbReference type="Pfam" id="PF00753"/>
    </source>
</evidence>
<dbReference type="GO" id="GO:0016740">
    <property type="term" value="F:transferase activity"/>
    <property type="evidence" value="ECO:0007669"/>
    <property type="project" value="TreeGrafter"/>
</dbReference>
<dbReference type="STRING" id="1122930.SAMN02745168_2710"/>
<dbReference type="RefSeq" id="WP_084235377.1">
    <property type="nucleotide sequence ID" value="NZ_FWXW01000009.1"/>
</dbReference>
<reference evidence="2 3" key="1">
    <citation type="submission" date="2017-04" db="EMBL/GenBank/DDBJ databases">
        <authorList>
            <person name="Afonso C.L."/>
            <person name="Miller P.J."/>
            <person name="Scott M.A."/>
            <person name="Spackman E."/>
            <person name="Goraichik I."/>
            <person name="Dimitrov K.M."/>
            <person name="Suarez D.L."/>
            <person name="Swayne D.E."/>
        </authorList>
    </citation>
    <scope>NUCLEOTIDE SEQUENCE [LARGE SCALE GENOMIC DNA]</scope>
    <source>
        <strain evidence="2 3">DSM 12816</strain>
    </source>
</reference>
<organism evidence="2 3">
    <name type="scientific">Papillibacter cinnamivorans DSM 12816</name>
    <dbReference type="NCBI Taxonomy" id="1122930"/>
    <lineage>
        <taxon>Bacteria</taxon>
        <taxon>Bacillati</taxon>
        <taxon>Bacillota</taxon>
        <taxon>Clostridia</taxon>
        <taxon>Eubacteriales</taxon>
        <taxon>Oscillospiraceae</taxon>
        <taxon>Papillibacter</taxon>
    </lineage>
</organism>
<gene>
    <name evidence="2" type="ORF">SAMN02745168_2710</name>
</gene>
<protein>
    <submittedName>
        <fullName evidence="2">7,8-dihydropterin-6-yl-methyl-4-(Beta-D-ribofuranosyl)aminobenzene 5'-phosphate synthase</fullName>
    </submittedName>
</protein>
<dbReference type="Proteomes" id="UP000192790">
    <property type="component" value="Unassembled WGS sequence"/>
</dbReference>
<name>A0A1W2CCH2_9FIRM</name>
<dbReference type="InterPro" id="IPR052926">
    <property type="entry name" value="Metallo-beta-lactamase_dom"/>
</dbReference>
<dbReference type="CDD" id="cd07713">
    <property type="entry name" value="DHPS-like_MBL-fold"/>
    <property type="match status" value="1"/>
</dbReference>
<dbReference type="PANTHER" id="PTHR13754:SF13">
    <property type="entry name" value="METALLO-BETA-LACTAMASE SUPERFAMILY PROTEIN (AFU_ORTHOLOGUE AFUA_3G07630)"/>
    <property type="match status" value="1"/>
</dbReference>
<dbReference type="OrthoDB" id="9803916at2"/>